<dbReference type="Proteomes" id="UP000199467">
    <property type="component" value="Unassembled WGS sequence"/>
</dbReference>
<feature type="compositionally biased region" description="Low complexity" evidence="1">
    <location>
        <begin position="31"/>
        <end position="54"/>
    </location>
</feature>
<sequence>MEISANAFNSGLNGIQAGQRRVEQAAGDIASNTINPSQQTTQTPPQNQVNPSSQVAERSRPDLTESLVALRVGENEVRANARVVDTADEVLGTLIDTRA</sequence>
<reference evidence="3" key="1">
    <citation type="submission" date="2016-10" db="EMBL/GenBank/DDBJ databases">
        <authorList>
            <person name="Varghese N."/>
            <person name="Submissions S."/>
        </authorList>
    </citation>
    <scope>NUCLEOTIDE SEQUENCE [LARGE SCALE GENOMIC DNA]</scope>
    <source>
        <strain evidence="3">DSM 26382</strain>
    </source>
</reference>
<proteinExistence type="predicted"/>
<dbReference type="RefSeq" id="WP_017675768.1">
    <property type="nucleotide sequence ID" value="NZ_FMZQ01000019.1"/>
</dbReference>
<gene>
    <name evidence="2" type="ORF">SAMN05216576_11941</name>
</gene>
<keyword evidence="3" id="KW-1185">Reference proteome</keyword>
<evidence type="ECO:0000313" key="2">
    <source>
        <dbReference type="EMBL" id="SDD53279.1"/>
    </source>
</evidence>
<evidence type="ECO:0000313" key="3">
    <source>
        <dbReference type="Proteomes" id="UP000199467"/>
    </source>
</evidence>
<feature type="region of interest" description="Disordered" evidence="1">
    <location>
        <begin position="22"/>
        <end position="62"/>
    </location>
</feature>
<dbReference type="AlphaFoldDB" id="A0A1G6VI90"/>
<protein>
    <submittedName>
        <fullName evidence="2">Uncharacterized protein</fullName>
    </submittedName>
</protein>
<organism evidence="2 3">
    <name type="scientific">Ectopseudomonas chengduensis</name>
    <dbReference type="NCBI Taxonomy" id="489632"/>
    <lineage>
        <taxon>Bacteria</taxon>
        <taxon>Pseudomonadati</taxon>
        <taxon>Pseudomonadota</taxon>
        <taxon>Gammaproteobacteria</taxon>
        <taxon>Pseudomonadales</taxon>
        <taxon>Pseudomonadaceae</taxon>
        <taxon>Ectopseudomonas</taxon>
    </lineage>
</organism>
<name>A0A1G6VI90_9GAMM</name>
<evidence type="ECO:0000256" key="1">
    <source>
        <dbReference type="SAM" id="MobiDB-lite"/>
    </source>
</evidence>
<accession>A0A1G6VI90</accession>
<dbReference type="EMBL" id="FMZQ01000019">
    <property type="protein sequence ID" value="SDD53279.1"/>
    <property type="molecule type" value="Genomic_DNA"/>
</dbReference>